<dbReference type="PROSITE" id="PS51257">
    <property type="entry name" value="PROKAR_LIPOPROTEIN"/>
    <property type="match status" value="1"/>
</dbReference>
<keyword evidence="4" id="KW-1185">Reference proteome</keyword>
<comment type="caution">
    <text evidence="3">The sequence shown here is derived from an EMBL/GenBank/DDBJ whole genome shotgun (WGS) entry which is preliminary data.</text>
</comment>
<dbReference type="SUPFAM" id="SSF53850">
    <property type="entry name" value="Periplasmic binding protein-like II"/>
    <property type="match status" value="1"/>
</dbReference>
<dbReference type="CDD" id="cd08501">
    <property type="entry name" value="PBP2_Lpqw"/>
    <property type="match status" value="1"/>
</dbReference>
<dbReference type="GO" id="GO:0015833">
    <property type="term" value="P:peptide transport"/>
    <property type="evidence" value="ECO:0007669"/>
    <property type="project" value="TreeGrafter"/>
</dbReference>
<proteinExistence type="predicted"/>
<dbReference type="PIRSF" id="PIRSF002741">
    <property type="entry name" value="MppA"/>
    <property type="match status" value="1"/>
</dbReference>
<feature type="domain" description="Solute-binding protein family 5" evidence="2">
    <location>
        <begin position="121"/>
        <end position="502"/>
    </location>
</feature>
<dbReference type="EMBL" id="JACIFD010000001">
    <property type="protein sequence ID" value="MBB4070805.1"/>
    <property type="molecule type" value="Genomic_DNA"/>
</dbReference>
<dbReference type="Proteomes" id="UP000571183">
    <property type="component" value="Unassembled WGS sequence"/>
</dbReference>
<keyword evidence="1" id="KW-0732">Signal</keyword>
<dbReference type="Gene3D" id="3.10.105.10">
    <property type="entry name" value="Dipeptide-binding Protein, Domain 3"/>
    <property type="match status" value="1"/>
</dbReference>
<dbReference type="InterPro" id="IPR030678">
    <property type="entry name" value="Peptide/Ni-bd"/>
</dbReference>
<organism evidence="3 4">
    <name type="scientific">Canibacter oris</name>
    <dbReference type="NCBI Taxonomy" id="1365628"/>
    <lineage>
        <taxon>Bacteria</taxon>
        <taxon>Bacillati</taxon>
        <taxon>Actinomycetota</taxon>
        <taxon>Actinomycetes</taxon>
        <taxon>Micrococcales</taxon>
        <taxon>Microbacteriaceae</taxon>
        <taxon>Canibacter</taxon>
    </lineage>
</organism>
<accession>A0A840DGA0</accession>
<gene>
    <name evidence="3" type="ORF">F5897_000081</name>
</gene>
<evidence type="ECO:0000313" key="3">
    <source>
        <dbReference type="EMBL" id="MBB4070805.1"/>
    </source>
</evidence>
<dbReference type="RefSeq" id="WP_183304090.1">
    <property type="nucleotide sequence ID" value="NZ_JACIFD010000001.1"/>
</dbReference>
<dbReference type="Pfam" id="PF00496">
    <property type="entry name" value="SBP_bac_5"/>
    <property type="match status" value="1"/>
</dbReference>
<feature type="signal peptide" evidence="1">
    <location>
        <begin position="1"/>
        <end position="25"/>
    </location>
</feature>
<sequence length="604" mass="66265">MNKNTKFTGALALAAGSALLLSACAPGGPTTENKADASKTSGQQYTVQPTNTGYADLGDVTTAEGEIRWGSGDNFTSYNYLNADNYSTYNGYVYERMSNGFNYRGTDGVIYPNEEFGKYEKISESPLKVKYTINEKAVWSDGEPITAGDFIFKWATENPETKDAEGNTVFDPVSLDFGTQVPGGVEAESFSSKEFVVTYPEPYADWEILVSGILPAHVVAKQVGMTKDELLTAAQNKDGEALKKAAEFWNTGWNVTTKLGDPELYPSYGQYKLVAFSPGQSITLEANENYWGTPAATKTLTVRIADPSTHAQALQNRDLNAIQPQATVDTLNQLQGMGDSVVIHQFPTMTYEHLDYNFGGGVFAASPELREAFAYCVPRQQIVDNLIKPINPEAAVLNAREFFNFQPEYKDVVDYSYDGRYDEVNIEKAKELIAKSGVANPTVRLGYNKPNPRRTDTVALIKESCDQAGFNIVDQGSDTFFAPDGDLSSGNYDVALFAWAGSGQIASGENITGSKGQQNYGQFKSDAVDAAWKTVTGTVDPKQQLEGRKEVEKLLWENLFNIPLYTHPGIAANNSDLANVRANSTQSDLVWNLHQWVFIKDKAE</sequence>
<dbReference type="GO" id="GO:1904680">
    <property type="term" value="F:peptide transmembrane transporter activity"/>
    <property type="evidence" value="ECO:0007669"/>
    <property type="project" value="TreeGrafter"/>
</dbReference>
<dbReference type="InterPro" id="IPR000914">
    <property type="entry name" value="SBP_5_dom"/>
</dbReference>
<protein>
    <submittedName>
        <fullName evidence="3">Peptide/nickel transport system substrate-binding protein</fullName>
    </submittedName>
</protein>
<dbReference type="PANTHER" id="PTHR30290:SF65">
    <property type="entry name" value="MONOACYL PHOSPHATIDYLINOSITOL TETRAMANNOSIDE-BINDING PROTEIN LPQW-RELATED"/>
    <property type="match status" value="1"/>
</dbReference>
<evidence type="ECO:0000256" key="1">
    <source>
        <dbReference type="SAM" id="SignalP"/>
    </source>
</evidence>
<feature type="chain" id="PRO_5039299822" evidence="1">
    <location>
        <begin position="26"/>
        <end position="604"/>
    </location>
</feature>
<dbReference type="PANTHER" id="PTHR30290">
    <property type="entry name" value="PERIPLASMIC BINDING COMPONENT OF ABC TRANSPORTER"/>
    <property type="match status" value="1"/>
</dbReference>
<dbReference type="Gene3D" id="3.40.190.10">
    <property type="entry name" value="Periplasmic binding protein-like II"/>
    <property type="match status" value="1"/>
</dbReference>
<evidence type="ECO:0000259" key="2">
    <source>
        <dbReference type="Pfam" id="PF00496"/>
    </source>
</evidence>
<dbReference type="AlphaFoldDB" id="A0A840DGA0"/>
<dbReference type="InterPro" id="IPR039424">
    <property type="entry name" value="SBP_5"/>
</dbReference>
<dbReference type="GO" id="GO:0042597">
    <property type="term" value="C:periplasmic space"/>
    <property type="evidence" value="ECO:0007669"/>
    <property type="project" value="UniProtKB-ARBA"/>
</dbReference>
<evidence type="ECO:0000313" key="4">
    <source>
        <dbReference type="Proteomes" id="UP000571183"/>
    </source>
</evidence>
<name>A0A840DGA0_9MICO</name>
<reference evidence="3" key="1">
    <citation type="submission" date="2020-08" db="EMBL/GenBank/DDBJ databases">
        <title>Sequencing the genomes of 1000 actinobacteria strains.</title>
        <authorList>
            <person name="Klenk H.-P."/>
        </authorList>
    </citation>
    <scope>NUCLEOTIDE SEQUENCE [LARGE SCALE GENOMIC DNA]</scope>
    <source>
        <strain evidence="3">DSM 27064</strain>
    </source>
</reference>
<dbReference type="GO" id="GO:0043190">
    <property type="term" value="C:ATP-binding cassette (ABC) transporter complex"/>
    <property type="evidence" value="ECO:0007669"/>
    <property type="project" value="InterPro"/>
</dbReference>